<accession>A0A1E5WJZ7</accession>
<keyword evidence="1" id="KW-0597">Phosphoprotein</keyword>
<dbReference type="AlphaFoldDB" id="A0A1E5WJZ7"/>
<feature type="region of interest" description="Disordered" evidence="2">
    <location>
        <begin position="35"/>
        <end position="58"/>
    </location>
</feature>
<reference evidence="5 6" key="1">
    <citation type="submission" date="2016-09" db="EMBL/GenBank/DDBJ databases">
        <title>The draft genome of Dichanthelium oligosanthes: A C3 panicoid grass species.</title>
        <authorList>
            <person name="Studer A.J."/>
            <person name="Schnable J.C."/>
            <person name="Brutnell T.P."/>
        </authorList>
    </citation>
    <scope>NUCLEOTIDE SEQUENCE [LARGE SCALE GENOMIC DNA]</scope>
    <source>
        <strain evidence="6">cv. Kellogg 1175</strain>
        <tissue evidence="5">Leaf</tissue>
    </source>
</reference>
<dbReference type="PANTHER" id="PTHR15672:SF8">
    <property type="entry name" value="PROTEIN ENCORE"/>
    <property type="match status" value="1"/>
</dbReference>
<feature type="domain" description="R3H" evidence="3">
    <location>
        <begin position="136"/>
        <end position="205"/>
    </location>
</feature>
<feature type="region of interest" description="Disordered" evidence="2">
    <location>
        <begin position="240"/>
        <end position="371"/>
    </location>
</feature>
<dbReference type="SUPFAM" id="SSF82708">
    <property type="entry name" value="R3H domain"/>
    <property type="match status" value="1"/>
</dbReference>
<evidence type="ECO:0008006" key="7">
    <source>
        <dbReference type="Google" id="ProtNLM"/>
    </source>
</evidence>
<name>A0A1E5WJZ7_9POAL</name>
<proteinExistence type="predicted"/>
<dbReference type="InterPro" id="IPR051937">
    <property type="entry name" value="R3H_domain_containing"/>
</dbReference>
<dbReference type="OrthoDB" id="278430at2759"/>
<feature type="domain" description="SUZ" evidence="4">
    <location>
        <begin position="209"/>
        <end position="281"/>
    </location>
</feature>
<feature type="compositionally biased region" description="Basic and acidic residues" evidence="2">
    <location>
        <begin position="257"/>
        <end position="271"/>
    </location>
</feature>
<dbReference type="PROSITE" id="PS51061">
    <property type="entry name" value="R3H"/>
    <property type="match status" value="1"/>
</dbReference>
<feature type="compositionally biased region" description="Low complexity" evidence="2">
    <location>
        <begin position="242"/>
        <end position="256"/>
    </location>
</feature>
<evidence type="ECO:0000259" key="4">
    <source>
        <dbReference type="PROSITE" id="PS51673"/>
    </source>
</evidence>
<feature type="region of interest" description="Disordered" evidence="2">
    <location>
        <begin position="1"/>
        <end position="22"/>
    </location>
</feature>
<sequence length="575" mass="63771">MDPAEDATAAAPDSWETADIDGPMSRLILTARRVSSSPDLAEEQDPRPPQPAQAPARDDLVGQVDQFLREALEKPRERLSGKIQAVLDSSYLTLTIDLFVMPTVTRGISCLMQAICTANAQMVLACGCCILWQSSPFAVLRMEQDILKFIRDPRRTEFEFSGLPTSYLRLAAHRLAQHYFLQSIAIPDNSLPDGTGSRIILRKMSSECRLPAVRLADIPVNLPQEESSIVARVAIKQRPQKNFHSMNSSSANSSRDNLQKSVEERKEEYNKARARIFNNSSSSNAADGRPVEEVTLPNTLHRSTSLELNSSNRMGQGAEITLERSLTTTSASSRSNRSKIEKEPAVNRNRQNNRVAIFRDRESERKDPDYDRSYDRYMQRFDPGFGFSGGPYTIQPLYAPAVNYNTEFPQLGSAHRSPVAVEQQPRPIAQHMPGSWSAGQAPNAIGYGPPDGVMAPYSPGHAGAPMRSSVFMHASQQYAIPSRPGVPFVHPQESMGPFAQVSSGVEHATLSEVKFLRLTNNNQKLVCALPGPDEGPGHACTCQHALNMMRHPIQFLLADCRHKKTKKRWAEAFIH</sequence>
<evidence type="ECO:0000313" key="5">
    <source>
        <dbReference type="EMBL" id="OEL37755.1"/>
    </source>
</evidence>
<dbReference type="Pfam" id="PF12752">
    <property type="entry name" value="SUZ"/>
    <property type="match status" value="1"/>
</dbReference>
<organism evidence="5 6">
    <name type="scientific">Dichanthelium oligosanthes</name>
    <dbReference type="NCBI Taxonomy" id="888268"/>
    <lineage>
        <taxon>Eukaryota</taxon>
        <taxon>Viridiplantae</taxon>
        <taxon>Streptophyta</taxon>
        <taxon>Embryophyta</taxon>
        <taxon>Tracheophyta</taxon>
        <taxon>Spermatophyta</taxon>
        <taxon>Magnoliopsida</taxon>
        <taxon>Liliopsida</taxon>
        <taxon>Poales</taxon>
        <taxon>Poaceae</taxon>
        <taxon>PACMAD clade</taxon>
        <taxon>Panicoideae</taxon>
        <taxon>Panicodae</taxon>
        <taxon>Paniceae</taxon>
        <taxon>Dichantheliinae</taxon>
        <taxon>Dichanthelium</taxon>
    </lineage>
</organism>
<evidence type="ECO:0000256" key="1">
    <source>
        <dbReference type="ARBA" id="ARBA00022553"/>
    </source>
</evidence>
<dbReference type="Gene3D" id="3.30.1370.50">
    <property type="entry name" value="R3H-like domain"/>
    <property type="match status" value="1"/>
</dbReference>
<dbReference type="Pfam" id="PF01424">
    <property type="entry name" value="R3H"/>
    <property type="match status" value="1"/>
</dbReference>
<feature type="compositionally biased region" description="Low complexity" evidence="2">
    <location>
        <begin position="324"/>
        <end position="335"/>
    </location>
</feature>
<dbReference type="CDD" id="cd02642">
    <property type="entry name" value="R3H_encore_like"/>
    <property type="match status" value="1"/>
</dbReference>
<feature type="compositionally biased region" description="Basic and acidic residues" evidence="2">
    <location>
        <begin position="357"/>
        <end position="371"/>
    </location>
</feature>
<dbReference type="GO" id="GO:0003676">
    <property type="term" value="F:nucleic acid binding"/>
    <property type="evidence" value="ECO:0007669"/>
    <property type="project" value="UniProtKB-UniRule"/>
</dbReference>
<feature type="compositionally biased region" description="Low complexity" evidence="2">
    <location>
        <begin position="1"/>
        <end position="13"/>
    </location>
</feature>
<feature type="compositionally biased region" description="Polar residues" evidence="2">
    <location>
        <begin position="296"/>
        <end position="314"/>
    </location>
</feature>
<keyword evidence="6" id="KW-1185">Reference proteome</keyword>
<dbReference type="Proteomes" id="UP000095767">
    <property type="component" value="Unassembled WGS sequence"/>
</dbReference>
<protein>
    <recommendedName>
        <fullName evidence="7">SUZ domain-containing protein</fullName>
    </recommendedName>
</protein>
<dbReference type="PROSITE" id="PS51673">
    <property type="entry name" value="SUZ"/>
    <property type="match status" value="1"/>
</dbReference>
<dbReference type="InterPro" id="IPR001374">
    <property type="entry name" value="R3H_dom"/>
</dbReference>
<comment type="caution">
    <text evidence="5">The sequence shown here is derived from an EMBL/GenBank/DDBJ whole genome shotgun (WGS) entry which is preliminary data.</text>
</comment>
<dbReference type="InterPro" id="IPR036867">
    <property type="entry name" value="R3H_dom_sf"/>
</dbReference>
<evidence type="ECO:0000259" key="3">
    <source>
        <dbReference type="PROSITE" id="PS51061"/>
    </source>
</evidence>
<dbReference type="EMBL" id="LWDX02004337">
    <property type="protein sequence ID" value="OEL37755.1"/>
    <property type="molecule type" value="Genomic_DNA"/>
</dbReference>
<gene>
    <name evidence="5" type="ORF">BAE44_0001226</name>
</gene>
<dbReference type="STRING" id="888268.A0A1E5WJZ7"/>
<dbReference type="PANTHER" id="PTHR15672">
    <property type="entry name" value="CAMP-REGULATED PHOSPHOPROTEIN 21 RELATED R3H DOMAIN CONTAINING PROTEIN"/>
    <property type="match status" value="1"/>
</dbReference>
<evidence type="ECO:0000313" key="6">
    <source>
        <dbReference type="Proteomes" id="UP000095767"/>
    </source>
</evidence>
<dbReference type="InterPro" id="IPR024771">
    <property type="entry name" value="SUZ"/>
</dbReference>
<evidence type="ECO:0000256" key="2">
    <source>
        <dbReference type="SAM" id="MobiDB-lite"/>
    </source>
</evidence>